<name>A0A369J737_HYPMA</name>
<evidence type="ECO:0000313" key="6">
    <source>
        <dbReference type="EMBL" id="RDB16417.1"/>
    </source>
</evidence>
<dbReference type="CDD" id="cd02440">
    <property type="entry name" value="AdoMet_MTases"/>
    <property type="match status" value="1"/>
</dbReference>
<keyword evidence="7" id="KW-1185">Reference proteome</keyword>
<evidence type="ECO:0000256" key="1">
    <source>
        <dbReference type="ARBA" id="ARBA00008361"/>
    </source>
</evidence>
<dbReference type="Pfam" id="PF08241">
    <property type="entry name" value="Methyltransf_11"/>
    <property type="match status" value="1"/>
</dbReference>
<dbReference type="InParanoid" id="A0A369J737"/>
<keyword evidence="2 6" id="KW-0489">Methyltransferase</keyword>
<dbReference type="SUPFAM" id="SSF53335">
    <property type="entry name" value="S-adenosyl-L-methionine-dependent methyltransferases"/>
    <property type="match status" value="1"/>
</dbReference>
<dbReference type="EMBL" id="LUEZ02000124">
    <property type="protein sequence ID" value="RDB16417.1"/>
    <property type="molecule type" value="Genomic_DNA"/>
</dbReference>
<dbReference type="InterPro" id="IPR051052">
    <property type="entry name" value="Diverse_substrate_MTase"/>
</dbReference>
<dbReference type="InterPro" id="IPR013216">
    <property type="entry name" value="Methyltransf_11"/>
</dbReference>
<dbReference type="AlphaFoldDB" id="A0A369J737"/>
<dbReference type="GO" id="GO:0032259">
    <property type="term" value="P:methylation"/>
    <property type="evidence" value="ECO:0007669"/>
    <property type="project" value="UniProtKB-KW"/>
</dbReference>
<dbReference type="OrthoDB" id="10027013at2759"/>
<dbReference type="PANTHER" id="PTHR44942:SF4">
    <property type="entry name" value="METHYLTRANSFERASE TYPE 11 DOMAIN-CONTAINING PROTEIN"/>
    <property type="match status" value="1"/>
</dbReference>
<reference evidence="6" key="1">
    <citation type="submission" date="2018-04" db="EMBL/GenBank/DDBJ databases">
        <title>Whole genome sequencing of Hypsizygus marmoreus.</title>
        <authorList>
            <person name="Choi I.-G."/>
            <person name="Min B."/>
            <person name="Kim J.-G."/>
            <person name="Kim S."/>
            <person name="Oh Y.-L."/>
            <person name="Kong W.-S."/>
            <person name="Park H."/>
            <person name="Jeong J."/>
            <person name="Song E.-S."/>
        </authorList>
    </citation>
    <scope>NUCLEOTIDE SEQUENCE [LARGE SCALE GENOMIC DNA]</scope>
    <source>
        <strain evidence="6">51987-8</strain>
    </source>
</reference>
<dbReference type="PANTHER" id="PTHR44942">
    <property type="entry name" value="METHYLTRANSF_11 DOMAIN-CONTAINING PROTEIN"/>
    <property type="match status" value="1"/>
</dbReference>
<sequence>MATFAKKTFNASVYSSFRPTYPKSLFEEVFDYHRNGSKDALWNVAVDLGCGTGQATSQLRGPFRNIIGVDPSKPMIQKARKNCRGAPGRFAFHQAQSEDLRKVLKEGTVDLVISAQAAHWFDWEKVWPEMSRVLRKGGTAAFWTYAEFRLSNYPTTTQLITAYAQGKEPTTVGYYFERPGRTILENMLIDIPDPTHMESVKKFGGGLGHFERRYFAGPHFPSHLPPPLPGQNRAVQMQSSMRWRDLLGYLRTWSALQNFHERFPEDLERVDDRFPEDKLMSSAPLEEGQGGPESEQTRADIDVSGGDIAVRFWKDLREEVMKQGGKYGVDEIISVEWPVALLLAKKM</sequence>
<comment type="similarity">
    <text evidence="1">Belongs to the methyltransferase superfamily.</text>
</comment>
<accession>A0A369J737</accession>
<dbReference type="STRING" id="39966.A0A369J737"/>
<evidence type="ECO:0000259" key="5">
    <source>
        <dbReference type="Pfam" id="PF08241"/>
    </source>
</evidence>
<protein>
    <submittedName>
        <fullName evidence="6">S-adenosylmethionine-dependent methyltransferase CRG1</fullName>
    </submittedName>
</protein>
<feature type="region of interest" description="Disordered" evidence="4">
    <location>
        <begin position="280"/>
        <end position="300"/>
    </location>
</feature>
<dbReference type="Gene3D" id="3.40.50.150">
    <property type="entry name" value="Vaccinia Virus protein VP39"/>
    <property type="match status" value="1"/>
</dbReference>
<evidence type="ECO:0000256" key="3">
    <source>
        <dbReference type="ARBA" id="ARBA00022679"/>
    </source>
</evidence>
<feature type="domain" description="Methyltransferase type 11" evidence="5">
    <location>
        <begin position="46"/>
        <end position="142"/>
    </location>
</feature>
<comment type="caution">
    <text evidence="6">The sequence shown here is derived from an EMBL/GenBank/DDBJ whole genome shotgun (WGS) entry which is preliminary data.</text>
</comment>
<dbReference type="Proteomes" id="UP000076154">
    <property type="component" value="Unassembled WGS sequence"/>
</dbReference>
<evidence type="ECO:0000256" key="4">
    <source>
        <dbReference type="SAM" id="MobiDB-lite"/>
    </source>
</evidence>
<organism evidence="6 7">
    <name type="scientific">Hypsizygus marmoreus</name>
    <name type="common">White beech mushroom</name>
    <name type="synonym">Agaricus marmoreus</name>
    <dbReference type="NCBI Taxonomy" id="39966"/>
    <lineage>
        <taxon>Eukaryota</taxon>
        <taxon>Fungi</taxon>
        <taxon>Dikarya</taxon>
        <taxon>Basidiomycota</taxon>
        <taxon>Agaricomycotina</taxon>
        <taxon>Agaricomycetes</taxon>
        <taxon>Agaricomycetidae</taxon>
        <taxon>Agaricales</taxon>
        <taxon>Tricholomatineae</taxon>
        <taxon>Lyophyllaceae</taxon>
        <taxon>Hypsizygus</taxon>
    </lineage>
</organism>
<dbReference type="InterPro" id="IPR029063">
    <property type="entry name" value="SAM-dependent_MTases_sf"/>
</dbReference>
<proteinExistence type="inferred from homology"/>
<evidence type="ECO:0000256" key="2">
    <source>
        <dbReference type="ARBA" id="ARBA00022603"/>
    </source>
</evidence>
<keyword evidence="3" id="KW-0808">Transferase</keyword>
<dbReference type="GO" id="GO:0008757">
    <property type="term" value="F:S-adenosylmethionine-dependent methyltransferase activity"/>
    <property type="evidence" value="ECO:0007669"/>
    <property type="project" value="InterPro"/>
</dbReference>
<gene>
    <name evidence="6" type="primary">CRG1</name>
    <name evidence="6" type="ORF">Hypma_002770</name>
</gene>
<evidence type="ECO:0000313" key="7">
    <source>
        <dbReference type="Proteomes" id="UP000076154"/>
    </source>
</evidence>